<organism evidence="1 2">
    <name type="scientific">Promicromonospora citrea</name>
    <dbReference type="NCBI Taxonomy" id="43677"/>
    <lineage>
        <taxon>Bacteria</taxon>
        <taxon>Bacillati</taxon>
        <taxon>Actinomycetota</taxon>
        <taxon>Actinomycetes</taxon>
        <taxon>Micrococcales</taxon>
        <taxon>Promicromonosporaceae</taxon>
        <taxon>Promicromonospora</taxon>
    </lineage>
</organism>
<evidence type="ECO:0000313" key="1">
    <source>
        <dbReference type="EMBL" id="GGM37849.1"/>
    </source>
</evidence>
<protein>
    <submittedName>
        <fullName evidence="1">Uncharacterized protein</fullName>
    </submittedName>
</protein>
<reference evidence="1" key="2">
    <citation type="submission" date="2020-09" db="EMBL/GenBank/DDBJ databases">
        <authorList>
            <person name="Sun Q."/>
            <person name="Ohkuma M."/>
        </authorList>
    </citation>
    <scope>NUCLEOTIDE SEQUENCE</scope>
    <source>
        <strain evidence="1">JCM 3051</strain>
    </source>
</reference>
<dbReference type="EMBL" id="BMPT01000018">
    <property type="protein sequence ID" value="GGM37849.1"/>
    <property type="molecule type" value="Genomic_DNA"/>
</dbReference>
<dbReference type="AlphaFoldDB" id="A0A8H9GLM7"/>
<reference evidence="1" key="1">
    <citation type="journal article" date="2014" name="Int. J. Syst. Evol. Microbiol.">
        <title>Complete genome sequence of Corynebacterium casei LMG S-19264T (=DSM 44701T), isolated from a smear-ripened cheese.</title>
        <authorList>
            <consortium name="US DOE Joint Genome Institute (JGI-PGF)"/>
            <person name="Walter F."/>
            <person name="Albersmeier A."/>
            <person name="Kalinowski J."/>
            <person name="Ruckert C."/>
        </authorList>
    </citation>
    <scope>NUCLEOTIDE SEQUENCE</scope>
    <source>
        <strain evidence="1">JCM 3051</strain>
    </source>
</reference>
<comment type="caution">
    <text evidence="1">The sequence shown here is derived from an EMBL/GenBank/DDBJ whole genome shotgun (WGS) entry which is preliminary data.</text>
</comment>
<name>A0A8H9GLM7_9MICO</name>
<proteinExistence type="predicted"/>
<evidence type="ECO:0000313" key="2">
    <source>
        <dbReference type="Proteomes" id="UP000655589"/>
    </source>
</evidence>
<gene>
    <name evidence="1" type="ORF">GCM10010102_36830</name>
</gene>
<keyword evidence="2" id="KW-1185">Reference proteome</keyword>
<accession>A0A8H9GLM7</accession>
<dbReference type="Proteomes" id="UP000655589">
    <property type="component" value="Unassembled WGS sequence"/>
</dbReference>
<dbReference type="RefSeq" id="WP_212759503.1">
    <property type="nucleotide sequence ID" value="NZ_BMPT01000018.1"/>
</dbReference>
<sequence>MTRVAYPYLRPHQAAVEPSAWTLVLGDEPVVLPEALDTWDYNLDLRLRRSIRVDVETIRAQCRLPEEAVLDVCVVWRSSGSGLFGRAAAEHLTEPGVAELDLEVVIPGSVVGGVLDIDTVVVLATPCARVDPLAPWRAGSMIWEQRSSIRLQGDASQFPISVIDFAGTSLPEGAAWHLQISGSLESAAMGSLLLLVNARHKQVAEAFGNAGKPRPVDRLVLSAVHADIARVMVEHALASDEFDDDAEYDEETLGAMLRDVFVRVFGQRTVKDVRLRAKDNPSLVATEVQAAVNIFGGDR</sequence>